<dbReference type="InterPro" id="IPR036691">
    <property type="entry name" value="Endo/exonu/phosph_ase_sf"/>
</dbReference>
<dbReference type="STRING" id="573729.G2QPU5"/>
<dbReference type="RefSeq" id="XP_003666853.1">
    <property type="nucleotide sequence ID" value="XM_003666805.1"/>
</dbReference>
<dbReference type="OrthoDB" id="9975959at2759"/>
<evidence type="ECO:0000256" key="6">
    <source>
        <dbReference type="ARBA" id="ARBA00022763"/>
    </source>
</evidence>
<dbReference type="InParanoid" id="G2QPU5"/>
<sequence>MAHTTHTWKRGELTPQEYFTFRDGAWHPVEAQGSAVLPGRETPPSTFQFSVLSWNVDFMAPEGDARMSAALKHLGSLVAGNPNPSVIMLNEMTPPDLALIKLADWVREGYDITDATADHWESSIYGTCMLVPRALPIKRVARLHYAATAMQRDALFADVALARGGTLRLCATHLESLRAVPPLRPAQLAAAAAHLRQPQPSGGSGGGGGGGGVVGVLAGDLNAIEPFDRTLHDQCGLKDAYLESGAREGEERGMTWGHMAPRWLRERFGLGRLDKVLFWDGGDASSGDGGGGDDVGGRLLLRLVGFETFGMDVVVEDEAAAARLMKEWGLEKAWVTDHLGVRADFRVEVSESVKIHI</sequence>
<dbReference type="CDD" id="cd09080">
    <property type="entry name" value="TDP2"/>
    <property type="match status" value="1"/>
</dbReference>
<dbReference type="GO" id="GO:0006302">
    <property type="term" value="P:double-strand break repair"/>
    <property type="evidence" value="ECO:0007669"/>
    <property type="project" value="TreeGrafter"/>
</dbReference>
<evidence type="ECO:0000259" key="11">
    <source>
        <dbReference type="Pfam" id="PF03372"/>
    </source>
</evidence>
<dbReference type="GO" id="GO:0004518">
    <property type="term" value="F:nuclease activity"/>
    <property type="evidence" value="ECO:0007669"/>
    <property type="project" value="UniProtKB-KW"/>
</dbReference>
<evidence type="ECO:0000256" key="4">
    <source>
        <dbReference type="ARBA" id="ARBA00022722"/>
    </source>
</evidence>
<dbReference type="InterPro" id="IPR005135">
    <property type="entry name" value="Endo/exonuclease/phosphatase"/>
</dbReference>
<dbReference type="Proteomes" id="UP000007322">
    <property type="component" value="Chromosome 7"/>
</dbReference>
<dbReference type="GO" id="GO:0003697">
    <property type="term" value="F:single-stranded DNA binding"/>
    <property type="evidence" value="ECO:0007669"/>
    <property type="project" value="TreeGrafter"/>
</dbReference>
<comment type="cofactor">
    <cofactor evidence="1">
        <name>Mn(2+)</name>
        <dbReference type="ChEBI" id="CHEBI:29035"/>
    </cofactor>
</comment>
<dbReference type="PANTHER" id="PTHR15822">
    <property type="entry name" value="TRAF AND TNF RECEPTOR-ASSOCIATED PROTEIN"/>
    <property type="match status" value="1"/>
</dbReference>
<evidence type="ECO:0000256" key="9">
    <source>
        <dbReference type="ARBA" id="ARBA00023204"/>
    </source>
</evidence>
<dbReference type="GeneID" id="11507138"/>
<dbReference type="KEGG" id="mtm:MYCTH_2311932"/>
<keyword evidence="13" id="KW-1185">Reference proteome</keyword>
<dbReference type="GO" id="GO:0046872">
    <property type="term" value="F:metal ion binding"/>
    <property type="evidence" value="ECO:0007669"/>
    <property type="project" value="UniProtKB-KW"/>
</dbReference>
<dbReference type="GO" id="GO:0005737">
    <property type="term" value="C:cytoplasm"/>
    <property type="evidence" value="ECO:0007669"/>
    <property type="project" value="TreeGrafter"/>
</dbReference>
<organism evidence="12 13">
    <name type="scientific">Thermothelomyces thermophilus (strain ATCC 42464 / BCRC 31852 / DSM 1799)</name>
    <name type="common">Sporotrichum thermophile</name>
    <dbReference type="NCBI Taxonomy" id="573729"/>
    <lineage>
        <taxon>Eukaryota</taxon>
        <taxon>Fungi</taxon>
        <taxon>Dikarya</taxon>
        <taxon>Ascomycota</taxon>
        <taxon>Pezizomycotina</taxon>
        <taxon>Sordariomycetes</taxon>
        <taxon>Sordariomycetidae</taxon>
        <taxon>Sordariales</taxon>
        <taxon>Chaetomiaceae</taxon>
        <taxon>Thermothelomyces</taxon>
    </lineage>
</organism>
<comment type="cofactor">
    <cofactor evidence="2">
        <name>Mg(2+)</name>
        <dbReference type="ChEBI" id="CHEBI:18420"/>
    </cofactor>
</comment>
<keyword evidence="5" id="KW-0479">Metal-binding</keyword>
<dbReference type="AlphaFoldDB" id="G2QPU5"/>
<gene>
    <name evidence="12" type="ORF">MYCTH_2311932</name>
</gene>
<proteinExistence type="predicted"/>
<evidence type="ECO:0000313" key="12">
    <source>
        <dbReference type="EMBL" id="AEO61608.1"/>
    </source>
</evidence>
<comment type="subcellular location">
    <subcellularLocation>
        <location evidence="3">Nucleus</location>
        <location evidence="3">PML body</location>
    </subcellularLocation>
</comment>
<keyword evidence="4" id="KW-0540">Nuclease</keyword>
<dbReference type="OMA" id="PEPCCIL"/>
<keyword evidence="9" id="KW-0234">DNA repair</keyword>
<keyword evidence="8" id="KW-0460">Magnesium</keyword>
<keyword evidence="10" id="KW-0539">Nucleus</keyword>
<evidence type="ECO:0000256" key="3">
    <source>
        <dbReference type="ARBA" id="ARBA00004322"/>
    </source>
</evidence>
<keyword evidence="7" id="KW-0378">Hydrolase</keyword>
<accession>G2QPU5</accession>
<evidence type="ECO:0000256" key="2">
    <source>
        <dbReference type="ARBA" id="ARBA00001946"/>
    </source>
</evidence>
<name>G2QPU5_THET4</name>
<evidence type="ECO:0000256" key="7">
    <source>
        <dbReference type="ARBA" id="ARBA00022801"/>
    </source>
</evidence>
<evidence type="ECO:0000256" key="1">
    <source>
        <dbReference type="ARBA" id="ARBA00001936"/>
    </source>
</evidence>
<reference evidence="12 13" key="1">
    <citation type="journal article" date="2011" name="Nat. Biotechnol.">
        <title>Comparative genomic analysis of the thermophilic biomass-degrading fungi Myceliophthora thermophila and Thielavia terrestris.</title>
        <authorList>
            <person name="Berka R.M."/>
            <person name="Grigoriev I.V."/>
            <person name="Otillar R."/>
            <person name="Salamov A."/>
            <person name="Grimwood J."/>
            <person name="Reid I."/>
            <person name="Ishmael N."/>
            <person name="John T."/>
            <person name="Darmond C."/>
            <person name="Moisan M.-C."/>
            <person name="Henrissat B."/>
            <person name="Coutinho P.M."/>
            <person name="Lombard V."/>
            <person name="Natvig D.O."/>
            <person name="Lindquist E."/>
            <person name="Schmutz J."/>
            <person name="Lucas S."/>
            <person name="Harris P."/>
            <person name="Powlowski J."/>
            <person name="Bellemare A."/>
            <person name="Taylor D."/>
            <person name="Butler G."/>
            <person name="de Vries R.P."/>
            <person name="Allijn I.E."/>
            <person name="van den Brink J."/>
            <person name="Ushinsky S."/>
            <person name="Storms R."/>
            <person name="Powell A.J."/>
            <person name="Paulsen I.T."/>
            <person name="Elbourne L.D.H."/>
            <person name="Baker S.E."/>
            <person name="Magnuson J."/>
            <person name="LaBoissiere S."/>
            <person name="Clutterbuck A.J."/>
            <person name="Martinez D."/>
            <person name="Wogulis M."/>
            <person name="de Leon A.L."/>
            <person name="Rey M.W."/>
            <person name="Tsang A."/>
        </authorList>
    </citation>
    <scope>NUCLEOTIDE SEQUENCE [LARGE SCALE GENOMIC DNA]</scope>
    <source>
        <strain evidence="13">ATCC 42464 / BCRC 31852 / DSM 1799</strain>
    </source>
</reference>
<evidence type="ECO:0000256" key="10">
    <source>
        <dbReference type="ARBA" id="ARBA00023242"/>
    </source>
</evidence>
<evidence type="ECO:0000256" key="8">
    <source>
        <dbReference type="ARBA" id="ARBA00022842"/>
    </source>
</evidence>
<dbReference type="VEuPathDB" id="FungiDB:MYCTH_2311932"/>
<dbReference type="Gene3D" id="3.60.10.10">
    <property type="entry name" value="Endonuclease/exonuclease/phosphatase"/>
    <property type="match status" value="1"/>
</dbReference>
<dbReference type="eggNOG" id="KOG2756">
    <property type="taxonomic scope" value="Eukaryota"/>
</dbReference>
<keyword evidence="6" id="KW-0227">DNA damage</keyword>
<dbReference type="Pfam" id="PF03372">
    <property type="entry name" value="Exo_endo_phos"/>
    <property type="match status" value="1"/>
</dbReference>
<dbReference type="SUPFAM" id="SSF56219">
    <property type="entry name" value="DNase I-like"/>
    <property type="match status" value="1"/>
</dbReference>
<feature type="domain" description="Endonuclease/exonuclease/phosphatase" evidence="11">
    <location>
        <begin position="52"/>
        <end position="280"/>
    </location>
</feature>
<evidence type="ECO:0000313" key="13">
    <source>
        <dbReference type="Proteomes" id="UP000007322"/>
    </source>
</evidence>
<dbReference type="GO" id="GO:0070260">
    <property type="term" value="F:5'-tyrosyl-DNA phosphodiesterase activity"/>
    <property type="evidence" value="ECO:0007669"/>
    <property type="project" value="TreeGrafter"/>
</dbReference>
<dbReference type="EMBL" id="CP003008">
    <property type="protein sequence ID" value="AEO61608.1"/>
    <property type="molecule type" value="Genomic_DNA"/>
</dbReference>
<dbReference type="HOGENOM" id="CLU_042307_0_1_1"/>
<protein>
    <recommendedName>
        <fullName evidence="11">Endonuclease/exonuclease/phosphatase domain-containing protein</fullName>
    </recommendedName>
</protein>
<dbReference type="InterPro" id="IPR051547">
    <property type="entry name" value="TDP2-like"/>
</dbReference>
<dbReference type="PANTHER" id="PTHR15822:SF4">
    <property type="entry name" value="TYROSYL-DNA PHOSPHODIESTERASE 2"/>
    <property type="match status" value="1"/>
</dbReference>
<evidence type="ECO:0000256" key="5">
    <source>
        <dbReference type="ARBA" id="ARBA00022723"/>
    </source>
</evidence>